<comment type="caution">
    <text evidence="1">The sequence shown here is derived from an EMBL/GenBank/DDBJ whole genome shotgun (WGS) entry which is preliminary data.</text>
</comment>
<keyword evidence="2" id="KW-1185">Reference proteome</keyword>
<dbReference type="EMBL" id="VCGU01000003">
    <property type="protein sequence ID" value="TRY78405.1"/>
    <property type="molecule type" value="Genomic_DNA"/>
</dbReference>
<evidence type="ECO:0000313" key="1">
    <source>
        <dbReference type="EMBL" id="TRY78405.1"/>
    </source>
</evidence>
<accession>A0A553PL54</accession>
<proteinExistence type="predicted"/>
<dbReference type="AlphaFoldDB" id="A0A553PL54"/>
<sequence length="188" mass="21293">MVSQQICTRAKDRGQADRPYPLQWYSIGLCEMIRESTRVRLSILWVKPGVSGIHHWDRAKVVWKTCTFPRSGLTGNPTLMENGGPATQALCLDTKNRNSARRCSQQTKNASSTPYRELWNTWPVCQIMNPLLCIQKRPSGTGGLRLGLQFYSGRHQIIGVPLRRHGRILPIWKNPLTRTGGIPLSWST</sequence>
<gene>
    <name evidence="1" type="ORF">TCAL_15393</name>
</gene>
<organism evidence="1 2">
    <name type="scientific">Tigriopus californicus</name>
    <name type="common">Marine copepod</name>
    <dbReference type="NCBI Taxonomy" id="6832"/>
    <lineage>
        <taxon>Eukaryota</taxon>
        <taxon>Metazoa</taxon>
        <taxon>Ecdysozoa</taxon>
        <taxon>Arthropoda</taxon>
        <taxon>Crustacea</taxon>
        <taxon>Multicrustacea</taxon>
        <taxon>Hexanauplia</taxon>
        <taxon>Copepoda</taxon>
        <taxon>Harpacticoida</taxon>
        <taxon>Harpacticidae</taxon>
        <taxon>Tigriopus</taxon>
    </lineage>
</organism>
<reference evidence="1 2" key="1">
    <citation type="journal article" date="2018" name="Nat. Ecol. Evol.">
        <title>Genomic signatures of mitonuclear coevolution across populations of Tigriopus californicus.</title>
        <authorList>
            <person name="Barreto F.S."/>
            <person name="Watson E.T."/>
            <person name="Lima T.G."/>
            <person name="Willett C.S."/>
            <person name="Edmands S."/>
            <person name="Li W."/>
            <person name="Burton R.S."/>
        </authorList>
    </citation>
    <scope>NUCLEOTIDE SEQUENCE [LARGE SCALE GENOMIC DNA]</scope>
    <source>
        <strain evidence="1 2">San Diego</strain>
    </source>
</reference>
<evidence type="ECO:0000313" key="2">
    <source>
        <dbReference type="Proteomes" id="UP000318571"/>
    </source>
</evidence>
<dbReference type="Proteomes" id="UP000318571">
    <property type="component" value="Chromosome 11"/>
</dbReference>
<protein>
    <submittedName>
        <fullName evidence="1">Uncharacterized protein</fullName>
    </submittedName>
</protein>
<name>A0A553PL54_TIGCA</name>